<dbReference type="EMBL" id="RAQJ01000003">
    <property type="protein sequence ID" value="RKE94876.1"/>
    <property type="molecule type" value="Genomic_DNA"/>
</dbReference>
<comment type="similarity">
    <text evidence="1">Belongs to the glycosyltransferase 2 family.</text>
</comment>
<organism evidence="5 6">
    <name type="scientific">Ichthyenterobacterium magnum</name>
    <dbReference type="NCBI Taxonomy" id="1230530"/>
    <lineage>
        <taxon>Bacteria</taxon>
        <taxon>Pseudomonadati</taxon>
        <taxon>Bacteroidota</taxon>
        <taxon>Flavobacteriia</taxon>
        <taxon>Flavobacteriales</taxon>
        <taxon>Flavobacteriaceae</taxon>
        <taxon>Ichthyenterobacterium</taxon>
    </lineage>
</organism>
<accession>A0A420DKT3</accession>
<keyword evidence="2" id="KW-0328">Glycosyltransferase</keyword>
<dbReference type="PANTHER" id="PTHR43179:SF12">
    <property type="entry name" value="GALACTOFURANOSYLTRANSFERASE GLFT2"/>
    <property type="match status" value="1"/>
</dbReference>
<reference evidence="5 6" key="1">
    <citation type="submission" date="2018-09" db="EMBL/GenBank/DDBJ databases">
        <title>Genomic Encyclopedia of Archaeal and Bacterial Type Strains, Phase II (KMG-II): from individual species to whole genera.</title>
        <authorList>
            <person name="Goeker M."/>
        </authorList>
    </citation>
    <scope>NUCLEOTIDE SEQUENCE [LARGE SCALE GENOMIC DNA]</scope>
    <source>
        <strain evidence="5 6">DSM 26283</strain>
    </source>
</reference>
<dbReference type="RefSeq" id="WP_120201259.1">
    <property type="nucleotide sequence ID" value="NZ_RAQJ01000003.1"/>
</dbReference>
<keyword evidence="3" id="KW-0808">Transferase</keyword>
<evidence type="ECO:0000313" key="6">
    <source>
        <dbReference type="Proteomes" id="UP000284892"/>
    </source>
</evidence>
<evidence type="ECO:0000256" key="3">
    <source>
        <dbReference type="ARBA" id="ARBA00022679"/>
    </source>
</evidence>
<evidence type="ECO:0000259" key="4">
    <source>
        <dbReference type="Pfam" id="PF00535"/>
    </source>
</evidence>
<dbReference type="InterPro" id="IPR029044">
    <property type="entry name" value="Nucleotide-diphossugar_trans"/>
</dbReference>
<proteinExistence type="inferred from homology"/>
<evidence type="ECO:0000256" key="1">
    <source>
        <dbReference type="ARBA" id="ARBA00006739"/>
    </source>
</evidence>
<comment type="caution">
    <text evidence="5">The sequence shown here is derived from an EMBL/GenBank/DDBJ whole genome shotgun (WGS) entry which is preliminary data.</text>
</comment>
<sequence length="329" mass="38234">MKIAVVILNWNGKELLKKFLPSVIEHSQEATIYIADNASTDNSMAFIKATYPKIKIIQNKKNGGYAKGYNDALKHVDEDIFCLLNSDVEVTRNWLSPIITEFKSHKETAIIQPKILDYNNKSHFEYAGAAGGFIDKYAYPYCRGRIFDTIEKDESQYNNTTEIFWASGACFFIRKEIFETLNGFDESFFAHMEEIDLCWRAFNLDYKTKYVGTSTVYHVGGATLQNTNPHKTYLNFRNSLFTLLKNANGNLFFLILTRLLLDGLAGFKFLFEFKFTHILAIIKAHFSFYANLSRLLKNRKTLTKRKKYYNKTSIVWLYFVNKKKHFNSL</sequence>
<name>A0A420DKT3_9FLAO</name>
<gene>
    <name evidence="5" type="ORF">BXY80_1889</name>
</gene>
<dbReference type="OrthoDB" id="9771846at2"/>
<dbReference type="Gene3D" id="3.90.550.10">
    <property type="entry name" value="Spore Coat Polysaccharide Biosynthesis Protein SpsA, Chain A"/>
    <property type="match status" value="1"/>
</dbReference>
<dbReference type="PANTHER" id="PTHR43179">
    <property type="entry name" value="RHAMNOSYLTRANSFERASE WBBL"/>
    <property type="match status" value="1"/>
</dbReference>
<feature type="domain" description="Glycosyltransferase 2-like" evidence="4">
    <location>
        <begin position="5"/>
        <end position="180"/>
    </location>
</feature>
<dbReference type="AlphaFoldDB" id="A0A420DKT3"/>
<dbReference type="SUPFAM" id="SSF53448">
    <property type="entry name" value="Nucleotide-diphospho-sugar transferases"/>
    <property type="match status" value="1"/>
</dbReference>
<keyword evidence="6" id="KW-1185">Reference proteome</keyword>
<protein>
    <recommendedName>
        <fullName evidence="4">Glycosyltransferase 2-like domain-containing protein</fullName>
    </recommendedName>
</protein>
<dbReference type="Pfam" id="PF00535">
    <property type="entry name" value="Glycos_transf_2"/>
    <property type="match status" value="1"/>
</dbReference>
<dbReference type="CDD" id="cd04186">
    <property type="entry name" value="GT_2_like_c"/>
    <property type="match status" value="1"/>
</dbReference>
<dbReference type="Proteomes" id="UP000284892">
    <property type="component" value="Unassembled WGS sequence"/>
</dbReference>
<evidence type="ECO:0000313" key="5">
    <source>
        <dbReference type="EMBL" id="RKE94876.1"/>
    </source>
</evidence>
<dbReference type="GO" id="GO:0016757">
    <property type="term" value="F:glycosyltransferase activity"/>
    <property type="evidence" value="ECO:0007669"/>
    <property type="project" value="UniProtKB-KW"/>
</dbReference>
<evidence type="ECO:0000256" key="2">
    <source>
        <dbReference type="ARBA" id="ARBA00022676"/>
    </source>
</evidence>
<dbReference type="InterPro" id="IPR001173">
    <property type="entry name" value="Glyco_trans_2-like"/>
</dbReference>